<protein>
    <submittedName>
        <fullName evidence="3">Tripartite tricarboxylate transporter substrate binding protein</fullName>
    </submittedName>
</protein>
<reference evidence="3 4" key="1">
    <citation type="submission" date="2021-11" db="EMBL/GenBank/DDBJ databases">
        <authorList>
            <person name="Lee D.-H."/>
            <person name="Kim S.-B."/>
        </authorList>
    </citation>
    <scope>NUCLEOTIDE SEQUENCE [LARGE SCALE GENOMIC DNA]</scope>
    <source>
        <strain evidence="3 4">KCTC 52223</strain>
    </source>
</reference>
<name>A0ABS8KSF1_9HYPH</name>
<feature type="chain" id="PRO_5047174079" evidence="2">
    <location>
        <begin position="22"/>
        <end position="333"/>
    </location>
</feature>
<dbReference type="Pfam" id="PF03401">
    <property type="entry name" value="TctC"/>
    <property type="match status" value="1"/>
</dbReference>
<dbReference type="InterPro" id="IPR042100">
    <property type="entry name" value="Bug_dom1"/>
</dbReference>
<gene>
    <name evidence="3" type="ORF">LJ725_08415</name>
</gene>
<dbReference type="Gene3D" id="3.40.190.150">
    <property type="entry name" value="Bordetella uptake gene, domain 1"/>
    <property type="match status" value="1"/>
</dbReference>
<dbReference type="CDD" id="cd07012">
    <property type="entry name" value="PBP2_Bug_TTT"/>
    <property type="match status" value="1"/>
</dbReference>
<sequence length="333" mass="35825">MKITRRLLTNLLCAAPLSAAAAVQSRAQTAGAGDWPSRPVRFIVPWPAGGLNDIIARSFNDKVSAALGRTVITDFKAGAAGRIGVTEIAKARPDGYTIGMGNLGPLTIFPSLYKQMPYSVKDDLIPITMFAASPLVLVVGGDSSIRTVKDLIDAAKARPGVLNYASVGPGSPAHLTFEILKKRTAIDLLHVPFKGTNESLPAMFAGDIHAMFDTLPLALPHIQAGKLRALAVTTLQRVPQLPDVPTLKELGLVDDEVVTWYAVIAPAGTPQPIVDRLYREYTAAAGTPEVKKMLTDNGLIYLPNTMAQFQARIVEETARWAQLIKENNLQLDQ</sequence>
<organism evidence="3 4">
    <name type="scientific">Reyranella aquatilis</name>
    <dbReference type="NCBI Taxonomy" id="2035356"/>
    <lineage>
        <taxon>Bacteria</taxon>
        <taxon>Pseudomonadati</taxon>
        <taxon>Pseudomonadota</taxon>
        <taxon>Alphaproteobacteria</taxon>
        <taxon>Hyphomicrobiales</taxon>
        <taxon>Reyranellaceae</taxon>
        <taxon>Reyranella</taxon>
    </lineage>
</organism>
<accession>A0ABS8KSF1</accession>
<keyword evidence="4" id="KW-1185">Reference proteome</keyword>
<evidence type="ECO:0000256" key="2">
    <source>
        <dbReference type="SAM" id="SignalP"/>
    </source>
</evidence>
<dbReference type="PANTHER" id="PTHR42928:SF5">
    <property type="entry name" value="BLR1237 PROTEIN"/>
    <property type="match status" value="1"/>
</dbReference>
<evidence type="ECO:0000256" key="1">
    <source>
        <dbReference type="ARBA" id="ARBA00006987"/>
    </source>
</evidence>
<dbReference type="PIRSF" id="PIRSF017082">
    <property type="entry name" value="YflP"/>
    <property type="match status" value="1"/>
</dbReference>
<keyword evidence="2" id="KW-0732">Signal</keyword>
<comment type="similarity">
    <text evidence="1">Belongs to the UPF0065 (bug) family.</text>
</comment>
<comment type="caution">
    <text evidence="3">The sequence shown here is derived from an EMBL/GenBank/DDBJ whole genome shotgun (WGS) entry which is preliminary data.</text>
</comment>
<feature type="signal peptide" evidence="2">
    <location>
        <begin position="1"/>
        <end position="21"/>
    </location>
</feature>
<dbReference type="Gene3D" id="3.40.190.10">
    <property type="entry name" value="Periplasmic binding protein-like II"/>
    <property type="match status" value="1"/>
</dbReference>
<dbReference type="PANTHER" id="PTHR42928">
    <property type="entry name" value="TRICARBOXYLATE-BINDING PROTEIN"/>
    <property type="match status" value="1"/>
</dbReference>
<evidence type="ECO:0000313" key="4">
    <source>
        <dbReference type="Proteomes" id="UP001198862"/>
    </source>
</evidence>
<dbReference type="InterPro" id="IPR005064">
    <property type="entry name" value="BUG"/>
</dbReference>
<dbReference type="RefSeq" id="WP_230550202.1">
    <property type="nucleotide sequence ID" value="NZ_JAJISD010000003.1"/>
</dbReference>
<proteinExistence type="inferred from homology"/>
<dbReference type="EMBL" id="JAJISD010000003">
    <property type="protein sequence ID" value="MCC8428985.1"/>
    <property type="molecule type" value="Genomic_DNA"/>
</dbReference>
<evidence type="ECO:0000313" key="3">
    <source>
        <dbReference type="EMBL" id="MCC8428985.1"/>
    </source>
</evidence>
<dbReference type="SUPFAM" id="SSF53850">
    <property type="entry name" value="Periplasmic binding protein-like II"/>
    <property type="match status" value="1"/>
</dbReference>
<dbReference type="Proteomes" id="UP001198862">
    <property type="component" value="Unassembled WGS sequence"/>
</dbReference>